<accession>A0A2T2YA42</accession>
<comment type="caution">
    <text evidence="2">The sequence shown here is derived from an EMBL/GenBank/DDBJ whole genome shotgun (WGS) entry which is preliminary data.</text>
</comment>
<evidence type="ECO:0000256" key="1">
    <source>
        <dbReference type="SAM" id="Phobius"/>
    </source>
</evidence>
<gene>
    <name evidence="2" type="ORF">AHMF7605_01975</name>
</gene>
<keyword evidence="3" id="KW-1185">Reference proteome</keyword>
<sequence length="359" mass="41467">MALESQDNVDKSEKNDNVIIGLIVLSVILILFSFLAPIIFTGPSNNQRYNFKDTGPIGDTIGGLMNPFIALAGVFITFLAFYMQLKANKIQVDIFNRNQKEQTNLLKEQLFFRLVDNLNQRIINFSYSENTSYKALDNLVNIFFKKIDFECIGLGRQLLAKQPEKIDLVHYIKILQATTLNDLPSPDNAKKLKQSIVERKGFNDRWEYIKHVVGSTDNKNENANNALRAIGHVNFYKIDFSERENIYITVYDDIYREFSGFTDGYTKSLSYLINFIIENNGNQFFIDYLKSNLSTQELILIFYFCASRKSNELFRQNIKLTNLLDGLTQAREKFIDLPSTLELKAEIEHILNRFDVTFG</sequence>
<dbReference type="Proteomes" id="UP000240357">
    <property type="component" value="Unassembled WGS sequence"/>
</dbReference>
<organism evidence="2 3">
    <name type="scientific">Adhaeribacter arboris</name>
    <dbReference type="NCBI Taxonomy" id="2072846"/>
    <lineage>
        <taxon>Bacteria</taxon>
        <taxon>Pseudomonadati</taxon>
        <taxon>Bacteroidota</taxon>
        <taxon>Cytophagia</taxon>
        <taxon>Cytophagales</taxon>
        <taxon>Hymenobacteraceae</taxon>
        <taxon>Adhaeribacter</taxon>
    </lineage>
</organism>
<keyword evidence="1" id="KW-0812">Transmembrane</keyword>
<dbReference type="OrthoDB" id="6678638at2"/>
<feature type="transmembrane region" description="Helical" evidence="1">
    <location>
        <begin position="18"/>
        <end position="40"/>
    </location>
</feature>
<name>A0A2T2YA42_9BACT</name>
<proteinExistence type="predicted"/>
<keyword evidence="1" id="KW-1133">Transmembrane helix</keyword>
<dbReference type="AlphaFoldDB" id="A0A2T2YA42"/>
<protein>
    <recommendedName>
        <fullName evidence="4">Phage abortive infection protein</fullName>
    </recommendedName>
</protein>
<feature type="transmembrane region" description="Helical" evidence="1">
    <location>
        <begin position="60"/>
        <end position="82"/>
    </location>
</feature>
<dbReference type="RefSeq" id="WP_106925939.1">
    <property type="nucleotide sequence ID" value="NZ_PYFT01000001.1"/>
</dbReference>
<evidence type="ECO:0000313" key="3">
    <source>
        <dbReference type="Proteomes" id="UP000240357"/>
    </source>
</evidence>
<dbReference type="EMBL" id="PYFT01000001">
    <property type="protein sequence ID" value="PSR52377.1"/>
    <property type="molecule type" value="Genomic_DNA"/>
</dbReference>
<reference evidence="2 3" key="1">
    <citation type="submission" date="2018-03" db="EMBL/GenBank/DDBJ databases">
        <title>Adhaeribacter sp. HMF7605 Genome sequencing and assembly.</title>
        <authorList>
            <person name="Kang H."/>
            <person name="Kang J."/>
            <person name="Cha I."/>
            <person name="Kim H."/>
            <person name="Joh K."/>
        </authorList>
    </citation>
    <scope>NUCLEOTIDE SEQUENCE [LARGE SCALE GENOMIC DNA]</scope>
    <source>
        <strain evidence="2 3">HMF7605</strain>
    </source>
</reference>
<evidence type="ECO:0000313" key="2">
    <source>
        <dbReference type="EMBL" id="PSR52377.1"/>
    </source>
</evidence>
<evidence type="ECO:0008006" key="4">
    <source>
        <dbReference type="Google" id="ProtNLM"/>
    </source>
</evidence>
<keyword evidence="1" id="KW-0472">Membrane</keyword>